<dbReference type="InterPro" id="IPR007641">
    <property type="entry name" value="RNA_pol_Rpb2_7"/>
</dbReference>
<dbReference type="AlphaFoldDB" id="A0A427Y1C9"/>
<dbReference type="InterPro" id="IPR015712">
    <property type="entry name" value="DNA-dir_RNA_pol_su2"/>
</dbReference>
<gene>
    <name evidence="24" type="primary">RPB2</name>
    <name evidence="24" type="ORF">EHS24_006439</name>
</gene>
<dbReference type="GeneID" id="39590982"/>
<dbReference type="Pfam" id="PF00562">
    <property type="entry name" value="RNA_pol_Rpb2_6"/>
    <property type="match status" value="1"/>
</dbReference>
<dbReference type="Pfam" id="PF04560">
    <property type="entry name" value="RNA_pol_Rpb2_7"/>
    <property type="match status" value="1"/>
</dbReference>
<evidence type="ECO:0000259" key="17">
    <source>
        <dbReference type="Pfam" id="PF00562"/>
    </source>
</evidence>
<keyword evidence="10" id="KW-0460">Magnesium</keyword>
<comment type="similarity">
    <text evidence="2 13">Belongs to the RNA polymerase beta chain family.</text>
</comment>
<comment type="subcellular location">
    <subcellularLocation>
        <location evidence="1">Nucleus</location>
    </subcellularLocation>
</comment>
<dbReference type="GO" id="GO:0000428">
    <property type="term" value="C:DNA-directed RNA polymerase complex"/>
    <property type="evidence" value="ECO:0007669"/>
    <property type="project" value="UniProtKB-KW"/>
</dbReference>
<dbReference type="Gene3D" id="3.90.1110.10">
    <property type="entry name" value="RNA polymerase Rpb2, domain 2"/>
    <property type="match status" value="1"/>
</dbReference>
<dbReference type="SUPFAM" id="SSF64484">
    <property type="entry name" value="beta and beta-prime subunits of DNA dependent RNA-polymerase"/>
    <property type="match status" value="1"/>
</dbReference>
<evidence type="ECO:0000313" key="24">
    <source>
        <dbReference type="EMBL" id="RSH84899.1"/>
    </source>
</evidence>
<keyword evidence="11 14" id="KW-0804">Transcription</keyword>
<dbReference type="Pfam" id="PF04563">
    <property type="entry name" value="RNA_pol_Rpb2_1"/>
    <property type="match status" value="1"/>
</dbReference>
<evidence type="ECO:0000256" key="12">
    <source>
        <dbReference type="ARBA" id="ARBA00023242"/>
    </source>
</evidence>
<dbReference type="Pfam" id="PF04561">
    <property type="entry name" value="RNA_pol_Rpb2_2"/>
    <property type="match status" value="1"/>
</dbReference>
<dbReference type="FunFam" id="3.90.1070.20:FF:000002">
    <property type="entry name" value="DNA-directed RNA polymerase subunit beta"/>
    <property type="match status" value="1"/>
</dbReference>
<dbReference type="Gene3D" id="2.40.50.150">
    <property type="match status" value="1"/>
</dbReference>
<evidence type="ECO:0000256" key="5">
    <source>
        <dbReference type="ARBA" id="ARBA00022679"/>
    </source>
</evidence>
<evidence type="ECO:0000256" key="8">
    <source>
        <dbReference type="ARBA" id="ARBA00022771"/>
    </source>
</evidence>
<comment type="caution">
    <text evidence="24">The sequence shown here is derived from an EMBL/GenBank/DDBJ whole genome shotgun (WGS) entry which is preliminary data.</text>
</comment>
<feature type="domain" description="RNA polymerase Rpb2" evidence="18">
    <location>
        <begin position="1145"/>
        <end position="1236"/>
    </location>
</feature>
<dbReference type="Pfam" id="PF04565">
    <property type="entry name" value="RNA_pol_Rpb2_3"/>
    <property type="match status" value="1"/>
</dbReference>
<dbReference type="STRING" id="105984.A0A427Y1C9"/>
<feature type="coiled-coil region" evidence="15">
    <location>
        <begin position="53"/>
        <end position="80"/>
    </location>
</feature>
<evidence type="ECO:0000256" key="3">
    <source>
        <dbReference type="ARBA" id="ARBA00011730"/>
    </source>
</evidence>
<dbReference type="GO" id="GO:0005634">
    <property type="term" value="C:nucleus"/>
    <property type="evidence" value="ECO:0007669"/>
    <property type="project" value="UniProtKB-SubCell"/>
</dbReference>
<dbReference type="OrthoDB" id="10248617at2759"/>
<dbReference type="Gene3D" id="3.90.1800.10">
    <property type="entry name" value="RNA polymerase alpha subunit dimerisation domain"/>
    <property type="match status" value="1"/>
</dbReference>
<dbReference type="InterPro" id="IPR007120">
    <property type="entry name" value="DNA-dir_RNAP_su2_dom"/>
</dbReference>
<keyword evidence="12" id="KW-0539">Nucleus</keyword>
<dbReference type="GO" id="GO:0003677">
    <property type="term" value="F:DNA binding"/>
    <property type="evidence" value="ECO:0007669"/>
    <property type="project" value="InterPro"/>
</dbReference>
<dbReference type="InterPro" id="IPR007646">
    <property type="entry name" value="RNA_pol_Rpb2_4"/>
</dbReference>
<dbReference type="GO" id="GO:0008270">
    <property type="term" value="F:zinc ion binding"/>
    <property type="evidence" value="ECO:0007669"/>
    <property type="project" value="UniProtKB-KW"/>
</dbReference>
<dbReference type="Gene3D" id="2.40.270.10">
    <property type="entry name" value="DNA-directed RNA polymerase, subunit 2, domain 6"/>
    <property type="match status" value="1"/>
</dbReference>
<evidence type="ECO:0000256" key="6">
    <source>
        <dbReference type="ARBA" id="ARBA00022695"/>
    </source>
</evidence>
<feature type="domain" description="DNA-directed RNA polymerase subunit 2 hybrid-binding" evidence="17">
    <location>
        <begin position="768"/>
        <end position="1143"/>
    </location>
</feature>
<dbReference type="GO" id="GO:0003899">
    <property type="term" value="F:DNA-directed RNA polymerase activity"/>
    <property type="evidence" value="ECO:0007669"/>
    <property type="project" value="UniProtKB-EC"/>
</dbReference>
<dbReference type="NCBIfam" id="NF007175">
    <property type="entry name" value="PRK09606.1"/>
    <property type="match status" value="1"/>
</dbReference>
<evidence type="ECO:0000256" key="10">
    <source>
        <dbReference type="ARBA" id="ARBA00022842"/>
    </source>
</evidence>
<keyword evidence="9" id="KW-0862">Zinc</keyword>
<evidence type="ECO:0000256" key="7">
    <source>
        <dbReference type="ARBA" id="ARBA00022723"/>
    </source>
</evidence>
<dbReference type="EC" id="2.7.7.6" evidence="14"/>
<dbReference type="Gene3D" id="3.90.1100.10">
    <property type="match status" value="1"/>
</dbReference>
<evidence type="ECO:0000256" key="11">
    <source>
        <dbReference type="ARBA" id="ARBA00023163"/>
    </source>
</evidence>
<dbReference type="FunFam" id="3.90.1800.10:FF:000002">
    <property type="entry name" value="DNA-directed RNA polymerase subunit beta"/>
    <property type="match status" value="1"/>
</dbReference>
<keyword evidence="15" id="KW-0175">Coiled coil</keyword>
<dbReference type="CDD" id="cd00653">
    <property type="entry name" value="RNA_pol_B_RPB2"/>
    <property type="match status" value="1"/>
</dbReference>
<accession>A0A427Y1C9</accession>
<dbReference type="FunFam" id="2.40.50.150:FF:000002">
    <property type="entry name" value="DNA-directed RNA polymerase subunit beta"/>
    <property type="match status" value="1"/>
</dbReference>
<dbReference type="InterPro" id="IPR007645">
    <property type="entry name" value="RNA_pol_Rpb2_3"/>
</dbReference>
<evidence type="ECO:0000256" key="14">
    <source>
        <dbReference type="RuleBase" id="RU363031"/>
    </source>
</evidence>
<dbReference type="PROSITE" id="PS01166">
    <property type="entry name" value="RNA_POL_BETA"/>
    <property type="match status" value="1"/>
</dbReference>
<feature type="domain" description="RNA polymerase Rpb2" evidence="23">
    <location>
        <begin position="686"/>
        <end position="761"/>
    </location>
</feature>
<dbReference type="Gene3D" id="3.90.1070.20">
    <property type="match status" value="1"/>
</dbReference>
<evidence type="ECO:0000259" key="19">
    <source>
        <dbReference type="Pfam" id="PF04561"/>
    </source>
</evidence>
<dbReference type="InterPro" id="IPR007642">
    <property type="entry name" value="RNA_pol_Rpb2_2"/>
</dbReference>
<organism evidence="24 25">
    <name type="scientific">Apiotrichum porosum</name>
    <dbReference type="NCBI Taxonomy" id="105984"/>
    <lineage>
        <taxon>Eukaryota</taxon>
        <taxon>Fungi</taxon>
        <taxon>Dikarya</taxon>
        <taxon>Basidiomycota</taxon>
        <taxon>Agaricomycotina</taxon>
        <taxon>Tremellomycetes</taxon>
        <taxon>Trichosporonales</taxon>
        <taxon>Trichosporonaceae</taxon>
        <taxon>Apiotrichum</taxon>
    </lineage>
</organism>
<evidence type="ECO:0000256" key="4">
    <source>
        <dbReference type="ARBA" id="ARBA00022478"/>
    </source>
</evidence>
<comment type="catalytic activity">
    <reaction evidence="14">
        <text>RNA(n) + a ribonucleoside 5'-triphosphate = RNA(n+1) + diphosphate</text>
        <dbReference type="Rhea" id="RHEA:21248"/>
        <dbReference type="Rhea" id="RHEA-COMP:14527"/>
        <dbReference type="Rhea" id="RHEA-COMP:17342"/>
        <dbReference type="ChEBI" id="CHEBI:33019"/>
        <dbReference type="ChEBI" id="CHEBI:61557"/>
        <dbReference type="ChEBI" id="CHEBI:140395"/>
        <dbReference type="EC" id="2.7.7.6"/>
    </reaction>
</comment>
<dbReference type="EMBL" id="RSCE01000003">
    <property type="protein sequence ID" value="RSH84899.1"/>
    <property type="molecule type" value="Genomic_DNA"/>
</dbReference>
<dbReference type="InterPro" id="IPR037033">
    <property type="entry name" value="DNA-dir_RNAP_su2_hyb_sf"/>
</dbReference>
<dbReference type="GO" id="GO:0006351">
    <property type="term" value="P:DNA-templated transcription"/>
    <property type="evidence" value="ECO:0007669"/>
    <property type="project" value="InterPro"/>
</dbReference>
<evidence type="ECO:0000259" key="21">
    <source>
        <dbReference type="Pfam" id="PF04565"/>
    </source>
</evidence>
<feature type="domain" description="RNA polymerase Rpb2" evidence="19">
    <location>
        <begin position="231"/>
        <end position="421"/>
    </location>
</feature>
<dbReference type="InterPro" id="IPR007121">
    <property type="entry name" value="RNA_pol_bsu_CS"/>
</dbReference>
<keyword evidence="25" id="KW-1185">Reference proteome</keyword>
<evidence type="ECO:0000259" key="20">
    <source>
        <dbReference type="Pfam" id="PF04563"/>
    </source>
</evidence>
<keyword evidence="6 14" id="KW-0548">Nucleotidyltransferase</keyword>
<evidence type="ECO:0000256" key="16">
    <source>
        <dbReference type="SAM" id="MobiDB-lite"/>
    </source>
</evidence>
<feature type="domain" description="RNA polymerase Rpb2" evidence="22">
    <location>
        <begin position="592"/>
        <end position="653"/>
    </location>
</feature>
<evidence type="ECO:0000256" key="1">
    <source>
        <dbReference type="ARBA" id="ARBA00004123"/>
    </source>
</evidence>
<evidence type="ECO:0000259" key="23">
    <source>
        <dbReference type="Pfam" id="PF04567"/>
    </source>
</evidence>
<evidence type="ECO:0000256" key="13">
    <source>
        <dbReference type="RuleBase" id="RU000434"/>
    </source>
</evidence>
<dbReference type="PANTHER" id="PTHR20856">
    <property type="entry name" value="DNA-DIRECTED RNA POLYMERASE I SUBUNIT 2"/>
    <property type="match status" value="1"/>
</dbReference>
<evidence type="ECO:0000259" key="22">
    <source>
        <dbReference type="Pfam" id="PF04566"/>
    </source>
</evidence>
<comment type="function">
    <text evidence="14">DNA-dependent RNA polymerase catalyzes the transcription of DNA into RNA using the four ribonucleoside triphosphates as substrates.</text>
</comment>
<proteinExistence type="inferred from homology"/>
<dbReference type="Proteomes" id="UP000279236">
    <property type="component" value="Unassembled WGS sequence"/>
</dbReference>
<evidence type="ECO:0000256" key="15">
    <source>
        <dbReference type="SAM" id="Coils"/>
    </source>
</evidence>
<keyword evidence="4 14" id="KW-0240">DNA-directed RNA polymerase</keyword>
<dbReference type="InterPro" id="IPR007644">
    <property type="entry name" value="RNA_pol_bsu_protrusion"/>
</dbReference>
<evidence type="ECO:0000259" key="18">
    <source>
        <dbReference type="Pfam" id="PF04560"/>
    </source>
</evidence>
<feature type="region of interest" description="Disordered" evidence="16">
    <location>
        <begin position="934"/>
        <end position="963"/>
    </location>
</feature>
<dbReference type="Pfam" id="PF04566">
    <property type="entry name" value="RNA_pol_Rpb2_4"/>
    <property type="match status" value="1"/>
</dbReference>
<keyword evidence="5 14" id="KW-0808">Transferase</keyword>
<keyword evidence="7" id="KW-0479">Metal-binding</keyword>
<dbReference type="InterPro" id="IPR014724">
    <property type="entry name" value="RNA_pol_RPB2_OB-fold"/>
</dbReference>
<dbReference type="InterPro" id="IPR037034">
    <property type="entry name" value="RNA_pol_Rpb2_2_sf"/>
</dbReference>
<feature type="domain" description="RNA polymerase beta subunit protrusion" evidence="20">
    <location>
        <begin position="50"/>
        <end position="468"/>
    </location>
</feature>
<evidence type="ECO:0000313" key="25">
    <source>
        <dbReference type="Proteomes" id="UP000279236"/>
    </source>
</evidence>
<keyword evidence="8" id="KW-0863">Zinc-finger</keyword>
<name>A0A427Y1C9_9TREE</name>
<dbReference type="InterPro" id="IPR007647">
    <property type="entry name" value="RNA_pol_Rpb2_5"/>
</dbReference>
<comment type="subunit">
    <text evidence="3">Component of the RNA polymerase II (Pol II) complex consisting of 12 subunits.</text>
</comment>
<dbReference type="GO" id="GO:0032549">
    <property type="term" value="F:ribonucleoside binding"/>
    <property type="evidence" value="ECO:0007669"/>
    <property type="project" value="InterPro"/>
</dbReference>
<dbReference type="RefSeq" id="XP_028478347.1">
    <property type="nucleotide sequence ID" value="XM_028621895.1"/>
</dbReference>
<dbReference type="FunFam" id="3.90.1100.10:FF:000003">
    <property type="entry name" value="DNA-directed RNA polymerase subunit beta"/>
    <property type="match status" value="1"/>
</dbReference>
<evidence type="ECO:0000256" key="9">
    <source>
        <dbReference type="ARBA" id="ARBA00022833"/>
    </source>
</evidence>
<sequence>MDAGTAGDGYEYKPDYDYDNEGYMDGESQEEAIAQDDYWKIIDSFFNEKGLVRQQLESFNEFVENTMQELVDESAKLTLDQHTQHTGVRGDETRRYEINFGQIYLAKVAMTEMDGQTVGLFPQEARLRNLTYAAPLYVDMKKQTYTAGNVDDPIEADWRPALDQNGVMQEQEEDKIWIGKVPVMVRSNFCLLHGLPEDSYFQLGECPYDQGGYFVINGSEKVLIAQERMAANHVYVFKKGDPSAITFFSEVTSQMEKGGKMPSKTVVRMYARAAERTTTGSVIRASLPYTKVDIPIVIIFRALGIVPDRDVLSHICFDPNDTSMLELLRPCIEEAFAVQDRDTALDFIGRRGQQEKGTRSQRQRAAFDILQKEMLPHVSVSEGFESKKAYFLGYMVHRLCSAALGRRELDDRDHFGKKRLDLAGPLLASLFRILFKKLTRDVYRHLQKCVETHKEFTLVNAIKPGIITNGLKYSLATGNWGDQAKAMQARAGVSQVLNRYTFASTLSHLRRTNTPIGRDGKIAKPRQLHNTHWGMVCPAETPEGQACGLVKNLALMSYISVGSYSAPVMEFLEEWGLEDQTEYSNAPNATKVFVNGVWMGIHRDAVTLHQNLLHMRRGGQLKHEVSIVRDIRERELRLYTDAGRVCRPLFIVDESQQLLLKREHIDRLEAVMDGHEQLPQGINSAWDELMSQSLIEYVDAEEEETILIAMSSEELDNARRYQSRSEVAAAQIAHNSEAFDPAARIKSSNWSQHYTHMEIHPSMILGVCASIIPFPDHNQSPRNTYQSAMGKQAMGIYLTNYQLRMDTMANILYYPQSPLATTQSMKYLNFSELPAGQNAIVAILCYSGYNQEDSVIMNQSSIDRGLFRSLYYRAYTDTEKMVGMQKVETFEKPDRNETLRMKQGPSDRYAKLDPDGLITPATNVNGDDIIIGKTAPIPPDSEELGQRSATHTKRDVSTPMKSTEQGVVDQVMITTNADGLKFVKIRIRSTRIPQIGDKFASRHGQKGTIGITYRQEDMPFTAEGIVPDIVINPHAIPSRMTIGHLVECLLSKLATLTGREGDATPFTELTVESVSKLLRARGYQSRGFEIMYHGHTGRKLRAQVYFGPTYYQRLKHMVDDKIHARARGPLQILTRQPVEGRSRDGGLRFGEMERDCMISHGIAGFLKERMYESSDAFRLHVCDQCGLMAIANLKKQEFHCTVCRNSTQVSQIYIPYAAKLLFQELQAMNVTVRMYSNEADD</sequence>
<dbReference type="Pfam" id="PF04567">
    <property type="entry name" value="RNA_pol_Rpb2_5"/>
    <property type="match status" value="1"/>
</dbReference>
<feature type="domain" description="RNA polymerase Rpb2" evidence="21">
    <location>
        <begin position="495"/>
        <end position="559"/>
    </location>
</feature>
<evidence type="ECO:0000256" key="2">
    <source>
        <dbReference type="ARBA" id="ARBA00006835"/>
    </source>
</evidence>
<protein>
    <recommendedName>
        <fullName evidence="14">DNA-directed RNA polymerase subunit beta</fullName>
        <ecNumber evidence="14">2.7.7.6</ecNumber>
    </recommendedName>
</protein>
<dbReference type="FunFam" id="2.40.270.10:FF:000006">
    <property type="entry name" value="DNA-directed RNA polymerase subunit beta"/>
    <property type="match status" value="1"/>
</dbReference>
<reference evidence="24 25" key="1">
    <citation type="submission" date="2018-11" db="EMBL/GenBank/DDBJ databases">
        <title>Genome sequence of Apiotrichum porosum DSM 27194.</title>
        <authorList>
            <person name="Aliyu H."/>
            <person name="Gorte O."/>
            <person name="Ochsenreither K."/>
        </authorList>
    </citation>
    <scope>NUCLEOTIDE SEQUENCE [LARGE SCALE GENOMIC DNA]</scope>
    <source>
        <strain evidence="24 25">DSM 27194</strain>
    </source>
</reference>